<dbReference type="InParanoid" id="A7RG70"/>
<reference evidence="2 3" key="1">
    <citation type="journal article" date="2007" name="Science">
        <title>Sea anemone genome reveals ancestral eumetazoan gene repertoire and genomic organization.</title>
        <authorList>
            <person name="Putnam N.H."/>
            <person name="Srivastava M."/>
            <person name="Hellsten U."/>
            <person name="Dirks B."/>
            <person name="Chapman J."/>
            <person name="Salamov A."/>
            <person name="Terry A."/>
            <person name="Shapiro H."/>
            <person name="Lindquist E."/>
            <person name="Kapitonov V.V."/>
            <person name="Jurka J."/>
            <person name="Genikhovich G."/>
            <person name="Grigoriev I.V."/>
            <person name="Lucas S.M."/>
            <person name="Steele R.E."/>
            <person name="Finnerty J.R."/>
            <person name="Technau U."/>
            <person name="Martindale M.Q."/>
            <person name="Rokhsar D.S."/>
        </authorList>
    </citation>
    <scope>NUCLEOTIDE SEQUENCE [LARGE SCALE GENOMIC DNA]</scope>
    <source>
        <strain evidence="3">CH2 X CH6</strain>
    </source>
</reference>
<dbReference type="OMA" id="QSKAYAH"/>
<evidence type="ECO:0000313" key="2">
    <source>
        <dbReference type="EMBL" id="EDO49371.1"/>
    </source>
</evidence>
<proteinExistence type="predicted"/>
<dbReference type="HOGENOM" id="CLU_158368_0_0_1"/>
<evidence type="ECO:0000313" key="3">
    <source>
        <dbReference type="Proteomes" id="UP000001593"/>
    </source>
</evidence>
<dbReference type="Gene3D" id="2.30.29.30">
    <property type="entry name" value="Pleckstrin-homology domain (PH domain)/Phosphotyrosine-binding domain (PTB)"/>
    <property type="match status" value="1"/>
</dbReference>
<dbReference type="SMART" id="SM00462">
    <property type="entry name" value="PTB"/>
    <property type="match status" value="1"/>
</dbReference>
<dbReference type="KEGG" id="nve:5521760"/>
<feature type="non-terminal residue" evidence="2">
    <location>
        <position position="1"/>
    </location>
</feature>
<dbReference type="OrthoDB" id="5985643at2759"/>
<dbReference type="Proteomes" id="UP000001593">
    <property type="component" value="Unassembled WGS sequence"/>
</dbReference>
<dbReference type="eggNOG" id="KOG3536">
    <property type="taxonomic scope" value="Eukaryota"/>
</dbReference>
<dbReference type="PANTHER" id="PTHR11232:SF77">
    <property type="entry name" value="GULP PTB DOMAIN CONTAINING ENGULFMENT ADAPTOR 1"/>
    <property type="match status" value="1"/>
</dbReference>
<feature type="domain" description="PID" evidence="1">
    <location>
        <begin position="1"/>
        <end position="129"/>
    </location>
</feature>
<dbReference type="PROSITE" id="PS01179">
    <property type="entry name" value="PID"/>
    <property type="match status" value="1"/>
</dbReference>
<dbReference type="EMBL" id="DS469509">
    <property type="protein sequence ID" value="EDO49371.1"/>
    <property type="molecule type" value="Genomic_DNA"/>
</dbReference>
<feature type="non-terminal residue" evidence="2">
    <location>
        <position position="131"/>
    </location>
</feature>
<dbReference type="InterPro" id="IPR006020">
    <property type="entry name" value="PTB/PI_dom"/>
</dbReference>
<evidence type="ECO:0000259" key="1">
    <source>
        <dbReference type="PROSITE" id="PS01179"/>
    </source>
</evidence>
<dbReference type="Pfam" id="PF00640">
    <property type="entry name" value="PID"/>
    <property type="match status" value="1"/>
</dbReference>
<sequence length="131" mass="14863">FYGVTEVAEAKGTEVIKEAITKVQFANHIKKSEAGTKASKLRKVDLKINIDGVSIEDSKSKEVLHSYPLHHISYCADDKRNKRVFAFIAKDKTSPKHTCYVFEAERLAEELTLTVGQAFDLAYRRFLERKG</sequence>
<name>A7RG70_NEMVE</name>
<accession>A7RG70</accession>
<dbReference type="PhylomeDB" id="A7RG70"/>
<protein>
    <recommendedName>
        <fullName evidence="1">PID domain-containing protein</fullName>
    </recommendedName>
</protein>
<dbReference type="PANTHER" id="PTHR11232">
    <property type="entry name" value="PHOSPHOTYROSINE INTERACTION DOMAIN-CONTAINING FAMILY MEMBER"/>
    <property type="match status" value="1"/>
</dbReference>
<dbReference type="STRING" id="45351.A7RG70"/>
<dbReference type="InterPro" id="IPR011993">
    <property type="entry name" value="PH-like_dom_sf"/>
</dbReference>
<dbReference type="AlphaFoldDB" id="A7RG70"/>
<dbReference type="SUPFAM" id="SSF50729">
    <property type="entry name" value="PH domain-like"/>
    <property type="match status" value="1"/>
</dbReference>
<organism evidence="2 3">
    <name type="scientific">Nematostella vectensis</name>
    <name type="common">Starlet sea anemone</name>
    <dbReference type="NCBI Taxonomy" id="45351"/>
    <lineage>
        <taxon>Eukaryota</taxon>
        <taxon>Metazoa</taxon>
        <taxon>Cnidaria</taxon>
        <taxon>Anthozoa</taxon>
        <taxon>Hexacorallia</taxon>
        <taxon>Actiniaria</taxon>
        <taxon>Edwardsiidae</taxon>
        <taxon>Nematostella</taxon>
    </lineage>
</organism>
<gene>
    <name evidence="2" type="ORF">NEMVEDRAFT_v1g80887</name>
</gene>
<dbReference type="InterPro" id="IPR051133">
    <property type="entry name" value="Adapter_Engulfment-Domain"/>
</dbReference>
<keyword evidence="3" id="KW-1185">Reference proteome</keyword>